<reference evidence="1 2" key="1">
    <citation type="submission" date="2020-07" db="EMBL/GenBank/DDBJ databases">
        <title>Natrinema (YPL30) sp. nov. and Haloterrigena xxxxxx (YPL8) sp. nov., isolated from a salt mine.</title>
        <authorList>
            <person name="Cui H."/>
        </authorList>
    </citation>
    <scope>NUCLEOTIDE SEQUENCE [LARGE SCALE GENOMIC DNA]</scope>
    <source>
        <strain evidence="1 2">YPL13</strain>
    </source>
</reference>
<dbReference type="EMBL" id="CP059154">
    <property type="protein sequence ID" value="QLK24660.1"/>
    <property type="molecule type" value="Genomic_DNA"/>
</dbReference>
<evidence type="ECO:0000313" key="2">
    <source>
        <dbReference type="Proteomes" id="UP000510869"/>
    </source>
</evidence>
<dbReference type="AlphaFoldDB" id="A0A7D6GIY8"/>
<dbReference type="PROSITE" id="PS51257">
    <property type="entry name" value="PROKAR_LIPOPROTEIN"/>
    <property type="match status" value="1"/>
</dbReference>
<name>A0A7D6GIY8_9EURY</name>
<gene>
    <name evidence="1" type="ORF">HYG81_11070</name>
</gene>
<sequence length="232" mass="25525">MKRRTLLAAVGSGTVVSAGCLGDDIETDTDDSATPSPSAACDADDTYETCRHLLISYASFPDPLQCEIDAALETDGYTASGGFLLEDAMDVDHAYVRRDDATYEPTVTESDDGDERTLSLVERDRLTRRRVHELRVENATDDHRSVAITIVREDDGETVVDETLALEAGDREKIDVSDVLGRYECSVSDDRGLEETVDSRLGEYFQFDALVVDEELSLVESTADVAPCPWER</sequence>
<evidence type="ECO:0000313" key="1">
    <source>
        <dbReference type="EMBL" id="QLK24660.1"/>
    </source>
</evidence>
<protein>
    <submittedName>
        <fullName evidence="1">Uncharacterized protein</fullName>
    </submittedName>
</protein>
<dbReference type="GeneID" id="56143753"/>
<proteinExistence type="predicted"/>
<dbReference type="RefSeq" id="WP_180839741.1">
    <property type="nucleotide sequence ID" value="NZ_CP059154.1"/>
</dbReference>
<accession>A0A7D6GIY8</accession>
<organism evidence="1 2">
    <name type="scientific">Natrinema zhouii</name>
    <dbReference type="NCBI Taxonomy" id="1710539"/>
    <lineage>
        <taxon>Archaea</taxon>
        <taxon>Methanobacteriati</taxon>
        <taxon>Methanobacteriota</taxon>
        <taxon>Stenosarchaea group</taxon>
        <taxon>Halobacteria</taxon>
        <taxon>Halobacteriales</taxon>
        <taxon>Natrialbaceae</taxon>
        <taxon>Natrinema</taxon>
    </lineage>
</organism>
<keyword evidence="2" id="KW-1185">Reference proteome</keyword>
<dbReference type="OrthoDB" id="379008at2157"/>
<dbReference type="KEGG" id="nay:HYG81_11070"/>
<dbReference type="Proteomes" id="UP000510869">
    <property type="component" value="Chromosome"/>
</dbReference>